<keyword evidence="2" id="KW-0813">Transport</keyword>
<feature type="transmembrane region" description="Helical" evidence="7">
    <location>
        <begin position="252"/>
        <end position="274"/>
    </location>
</feature>
<evidence type="ECO:0000256" key="7">
    <source>
        <dbReference type="SAM" id="Phobius"/>
    </source>
</evidence>
<dbReference type="InterPro" id="IPR036259">
    <property type="entry name" value="MFS_trans_sf"/>
</dbReference>
<evidence type="ECO:0000256" key="5">
    <source>
        <dbReference type="ARBA" id="ARBA00022989"/>
    </source>
</evidence>
<keyword evidence="4 7" id="KW-0812">Transmembrane</keyword>
<gene>
    <name evidence="9" type="ORF">L1857_20060</name>
</gene>
<feature type="domain" description="Major facilitator superfamily (MFS) profile" evidence="8">
    <location>
        <begin position="1"/>
        <end position="342"/>
    </location>
</feature>
<dbReference type="InterPro" id="IPR020846">
    <property type="entry name" value="MFS_dom"/>
</dbReference>
<dbReference type="Proteomes" id="UP000830158">
    <property type="component" value="Chromosome"/>
</dbReference>
<feature type="transmembrane region" description="Helical" evidence="7">
    <location>
        <begin position="319"/>
        <end position="338"/>
    </location>
</feature>
<feature type="transmembrane region" description="Helical" evidence="7">
    <location>
        <begin position="227"/>
        <end position="246"/>
    </location>
</feature>
<dbReference type="PANTHER" id="PTHR23517">
    <property type="entry name" value="RESISTANCE PROTEIN MDTM, PUTATIVE-RELATED-RELATED"/>
    <property type="match status" value="1"/>
</dbReference>
<dbReference type="Pfam" id="PF07690">
    <property type="entry name" value="MFS_1"/>
    <property type="match status" value="1"/>
</dbReference>
<keyword evidence="3" id="KW-1003">Cell membrane</keyword>
<dbReference type="Gene3D" id="1.20.1250.20">
    <property type="entry name" value="MFS general substrate transporter like domains"/>
    <property type="match status" value="1"/>
</dbReference>
<name>A0ABY4NY70_9PSEU</name>
<protein>
    <submittedName>
        <fullName evidence="9">MFS transporter</fullName>
    </submittedName>
</protein>
<evidence type="ECO:0000313" key="10">
    <source>
        <dbReference type="Proteomes" id="UP000830158"/>
    </source>
</evidence>
<dbReference type="InterPro" id="IPR050171">
    <property type="entry name" value="MFS_Transporters"/>
</dbReference>
<evidence type="ECO:0000313" key="9">
    <source>
        <dbReference type="EMBL" id="UQS24943.1"/>
    </source>
</evidence>
<keyword evidence="5 7" id="KW-1133">Transmembrane helix</keyword>
<organism evidence="9 10">
    <name type="scientific">Amycolatopsis thermalba</name>
    <dbReference type="NCBI Taxonomy" id="944492"/>
    <lineage>
        <taxon>Bacteria</taxon>
        <taxon>Bacillati</taxon>
        <taxon>Actinomycetota</taxon>
        <taxon>Actinomycetes</taxon>
        <taxon>Pseudonocardiales</taxon>
        <taxon>Pseudonocardiaceae</taxon>
        <taxon>Amycolatopsis</taxon>
    </lineage>
</organism>
<evidence type="ECO:0000256" key="4">
    <source>
        <dbReference type="ARBA" id="ARBA00022692"/>
    </source>
</evidence>
<dbReference type="PROSITE" id="PS50850">
    <property type="entry name" value="MFS"/>
    <property type="match status" value="1"/>
</dbReference>
<accession>A0ABY4NY70</accession>
<evidence type="ECO:0000256" key="3">
    <source>
        <dbReference type="ARBA" id="ARBA00022475"/>
    </source>
</evidence>
<keyword evidence="10" id="KW-1185">Reference proteome</keyword>
<dbReference type="EMBL" id="CP091196">
    <property type="protein sequence ID" value="UQS24943.1"/>
    <property type="molecule type" value="Genomic_DNA"/>
</dbReference>
<feature type="transmembrane region" description="Helical" evidence="7">
    <location>
        <begin position="90"/>
        <end position="111"/>
    </location>
</feature>
<feature type="transmembrane region" description="Helical" evidence="7">
    <location>
        <begin position="295"/>
        <end position="313"/>
    </location>
</feature>
<feature type="transmembrane region" description="Helical" evidence="7">
    <location>
        <begin position="162"/>
        <end position="184"/>
    </location>
</feature>
<comment type="subcellular location">
    <subcellularLocation>
        <location evidence="1">Cell membrane</location>
        <topology evidence="1">Multi-pass membrane protein</topology>
    </subcellularLocation>
</comment>
<proteinExistence type="predicted"/>
<feature type="transmembrane region" description="Helical" evidence="7">
    <location>
        <begin position="58"/>
        <end position="78"/>
    </location>
</feature>
<sequence>MFVLYAVGLVPGLLFGGPLSDRRGRRHMMLWALALSAAASVVLAAGAWSTAVLYPGRLIAGVASGAAFSCGTAWLGELSAGAAGRVPRRAAVAMTSGFGLGPLAAGLLAQYAPAPLVAVYVPHILLAVAALVLAWRTPPGVPAAAGAAGARRGTPAWRHRRFLLVVLPVAPWVFLTAAVALATLPGSVGDLLGDHVMLFSGLVTPLPALAGVLVQPLARRLHDRSRLLTLSSLAVVVAGLLIGAAAVGTSSIALVVAGALVLGAAYGALMVSGLTEIQRLAEPEHLGRTVAIYQAATYVGYLSPFFIALLARVVALPHILIALAVLAALTALWTGAITRTEPR</sequence>
<evidence type="ECO:0000256" key="6">
    <source>
        <dbReference type="ARBA" id="ARBA00023136"/>
    </source>
</evidence>
<evidence type="ECO:0000259" key="8">
    <source>
        <dbReference type="PROSITE" id="PS50850"/>
    </source>
</evidence>
<feature type="transmembrane region" description="Helical" evidence="7">
    <location>
        <begin position="196"/>
        <end position="215"/>
    </location>
</feature>
<evidence type="ECO:0000256" key="1">
    <source>
        <dbReference type="ARBA" id="ARBA00004651"/>
    </source>
</evidence>
<keyword evidence="6 7" id="KW-0472">Membrane</keyword>
<feature type="transmembrane region" description="Helical" evidence="7">
    <location>
        <begin position="117"/>
        <end position="135"/>
    </location>
</feature>
<reference evidence="9" key="1">
    <citation type="submission" date="2022-01" db="EMBL/GenBank/DDBJ databases">
        <title>PSI-footprinting approach for the identification of protein synthesis inhibitor producers.</title>
        <authorList>
            <person name="Handel F."/>
            <person name="Kulik A."/>
            <person name="Wex K.W."/>
            <person name="Berscheid A."/>
            <person name="Saur J.S."/>
            <person name="Winkler A."/>
            <person name="Wibberg D."/>
            <person name="Kalinowski J."/>
            <person name="Broetz-Oesterhelt H."/>
            <person name="Mast Y."/>
        </authorList>
    </citation>
    <scope>NUCLEOTIDE SEQUENCE</scope>
    <source>
        <strain evidence="9">KNN 49.3e</strain>
    </source>
</reference>
<feature type="transmembrane region" description="Helical" evidence="7">
    <location>
        <begin position="30"/>
        <end position="52"/>
    </location>
</feature>
<dbReference type="PANTHER" id="PTHR23517:SF13">
    <property type="entry name" value="MAJOR FACILITATOR SUPERFAMILY MFS_1"/>
    <property type="match status" value="1"/>
</dbReference>
<dbReference type="RefSeq" id="WP_249465859.1">
    <property type="nucleotide sequence ID" value="NZ_CP091196.1"/>
</dbReference>
<dbReference type="SUPFAM" id="SSF103473">
    <property type="entry name" value="MFS general substrate transporter"/>
    <property type="match status" value="1"/>
</dbReference>
<dbReference type="InterPro" id="IPR011701">
    <property type="entry name" value="MFS"/>
</dbReference>
<evidence type="ECO:0000256" key="2">
    <source>
        <dbReference type="ARBA" id="ARBA00022448"/>
    </source>
</evidence>